<name>A0A6A4HIV4_9AGAR</name>
<accession>A0A6A4HIV4</accession>
<keyword evidence="2" id="KW-1185">Reference proteome</keyword>
<organism evidence="1 2">
    <name type="scientific">Gymnopus androsaceus JB14</name>
    <dbReference type="NCBI Taxonomy" id="1447944"/>
    <lineage>
        <taxon>Eukaryota</taxon>
        <taxon>Fungi</taxon>
        <taxon>Dikarya</taxon>
        <taxon>Basidiomycota</taxon>
        <taxon>Agaricomycotina</taxon>
        <taxon>Agaricomycetes</taxon>
        <taxon>Agaricomycetidae</taxon>
        <taxon>Agaricales</taxon>
        <taxon>Marasmiineae</taxon>
        <taxon>Omphalotaceae</taxon>
        <taxon>Gymnopus</taxon>
    </lineage>
</organism>
<sequence length="173" mass="19366">MENFKGSSKKGLDKVKEACSPRKKKRKLDTDDLHFLFSAFTLSDSHISLYLEEIHGRNKEGKVAQGWLLPILQYLLGLTVGTYNQVPHRYLQVYLLRIRIPVDLLPMDLDPVTGVLELAFPLKSISRPFGEGSSGRRVEQSKCTAANQLQINCNVNQLIGGDVGIKTQEDQLG</sequence>
<proteinExistence type="predicted"/>
<gene>
    <name evidence="1" type="ORF">BT96DRAFT_940551</name>
</gene>
<protein>
    <submittedName>
        <fullName evidence="1">Uncharacterized protein</fullName>
    </submittedName>
</protein>
<evidence type="ECO:0000313" key="2">
    <source>
        <dbReference type="Proteomes" id="UP000799118"/>
    </source>
</evidence>
<reference evidence="1" key="1">
    <citation type="journal article" date="2019" name="Environ. Microbiol.">
        <title>Fungal ecological strategies reflected in gene transcription - a case study of two litter decomposers.</title>
        <authorList>
            <person name="Barbi F."/>
            <person name="Kohler A."/>
            <person name="Barry K."/>
            <person name="Baskaran P."/>
            <person name="Daum C."/>
            <person name="Fauchery L."/>
            <person name="Ihrmark K."/>
            <person name="Kuo A."/>
            <person name="LaButti K."/>
            <person name="Lipzen A."/>
            <person name="Morin E."/>
            <person name="Grigoriev I.V."/>
            <person name="Henrissat B."/>
            <person name="Lindahl B."/>
            <person name="Martin F."/>
        </authorList>
    </citation>
    <scope>NUCLEOTIDE SEQUENCE</scope>
    <source>
        <strain evidence="1">JB14</strain>
    </source>
</reference>
<dbReference type="Proteomes" id="UP000799118">
    <property type="component" value="Unassembled WGS sequence"/>
</dbReference>
<dbReference type="AlphaFoldDB" id="A0A6A4HIV4"/>
<dbReference type="EMBL" id="ML769490">
    <property type="protein sequence ID" value="KAE9397903.1"/>
    <property type="molecule type" value="Genomic_DNA"/>
</dbReference>
<evidence type="ECO:0000313" key="1">
    <source>
        <dbReference type="EMBL" id="KAE9397903.1"/>
    </source>
</evidence>